<gene>
    <name evidence="1" type="ORF">GIW73_17635</name>
</gene>
<accession>A0A9Q3X5V3</accession>
<evidence type="ECO:0008006" key="3">
    <source>
        <dbReference type="Google" id="ProtNLM"/>
    </source>
</evidence>
<protein>
    <recommendedName>
        <fullName evidence="3">Lipoprotein</fullName>
    </recommendedName>
</protein>
<comment type="caution">
    <text evidence="1">The sequence shown here is derived from an EMBL/GenBank/DDBJ whole genome shotgun (WGS) entry which is preliminary data.</text>
</comment>
<dbReference type="AlphaFoldDB" id="A0A9Q3X5V3"/>
<dbReference type="EMBL" id="WKEU01000081">
    <property type="protein sequence ID" value="MCF5064759.1"/>
    <property type="molecule type" value="Genomic_DNA"/>
</dbReference>
<dbReference type="Proteomes" id="UP000814207">
    <property type="component" value="Unassembled WGS sequence"/>
</dbReference>
<evidence type="ECO:0000313" key="2">
    <source>
        <dbReference type="Proteomes" id="UP000814207"/>
    </source>
</evidence>
<dbReference type="PROSITE" id="PS51257">
    <property type="entry name" value="PROKAR_LIPOPROTEIN"/>
    <property type="match status" value="1"/>
</dbReference>
<reference evidence="1" key="1">
    <citation type="submission" date="2019-11" db="EMBL/GenBank/DDBJ databases">
        <title>Epiphytic Pseudomonas syringae from cherry orchards.</title>
        <authorList>
            <person name="Hulin M.T."/>
        </authorList>
    </citation>
    <scope>NUCLEOTIDE SEQUENCE</scope>
    <source>
        <strain evidence="1">PA-6-9A</strain>
    </source>
</reference>
<proteinExistence type="predicted"/>
<sequence>MKRIALLSLALALGACQSNQRDSSPSVFKDGIQFRQKTVTVDAEHAKVIMKATGGNNPVKFAISREGDPDQRPEILGTVVYNGEGQVFNWIAKTIQTVTSAGFRRFPQLETQADPGKKLTVFGSAGSIGSGAYYSCLPPESTFTPQKAKVYLVEFQFTPDRSACGQQVFDITDPANRVLIEGAGSEAKAG</sequence>
<evidence type="ECO:0000313" key="1">
    <source>
        <dbReference type="EMBL" id="MCF5064759.1"/>
    </source>
</evidence>
<name>A0A9Q3X5V3_PSESX</name>
<organism evidence="1 2">
    <name type="scientific">Pseudomonas syringae</name>
    <dbReference type="NCBI Taxonomy" id="317"/>
    <lineage>
        <taxon>Bacteria</taxon>
        <taxon>Pseudomonadati</taxon>
        <taxon>Pseudomonadota</taxon>
        <taxon>Gammaproteobacteria</taxon>
        <taxon>Pseudomonadales</taxon>
        <taxon>Pseudomonadaceae</taxon>
        <taxon>Pseudomonas</taxon>
    </lineage>
</organism>